<evidence type="ECO:0000256" key="6">
    <source>
        <dbReference type="ARBA" id="ARBA00022989"/>
    </source>
</evidence>
<dbReference type="Pfam" id="PF01032">
    <property type="entry name" value="FecCD"/>
    <property type="match status" value="1"/>
</dbReference>
<dbReference type="GO" id="GO:0005886">
    <property type="term" value="C:plasma membrane"/>
    <property type="evidence" value="ECO:0007669"/>
    <property type="project" value="UniProtKB-SubCell"/>
</dbReference>
<reference evidence="9 10" key="1">
    <citation type="submission" date="2018-06" db="EMBL/GenBank/DDBJ databases">
        <authorList>
            <consortium name="Pathogen Informatics"/>
            <person name="Doyle S."/>
        </authorList>
    </citation>
    <scope>NUCLEOTIDE SEQUENCE [LARGE SCALE GENOMIC DNA]</scope>
    <source>
        <strain evidence="9 10">NCTC7878</strain>
    </source>
</reference>
<dbReference type="InterPro" id="IPR000522">
    <property type="entry name" value="ABC_transptr_permease_BtuC"/>
</dbReference>
<evidence type="ECO:0000256" key="1">
    <source>
        <dbReference type="ARBA" id="ARBA00004651"/>
    </source>
</evidence>
<dbReference type="InterPro" id="IPR037294">
    <property type="entry name" value="ABC_BtuC-like"/>
</dbReference>
<keyword evidence="7 8" id="KW-0472">Membrane</keyword>
<organism evidence="9 10">
    <name type="scientific">Staphylococcus aureus</name>
    <dbReference type="NCBI Taxonomy" id="1280"/>
    <lineage>
        <taxon>Bacteria</taxon>
        <taxon>Bacillati</taxon>
        <taxon>Bacillota</taxon>
        <taxon>Bacilli</taxon>
        <taxon>Bacillales</taxon>
        <taxon>Staphylococcaceae</taxon>
        <taxon>Staphylococcus</taxon>
    </lineage>
</organism>
<dbReference type="SUPFAM" id="SSF81345">
    <property type="entry name" value="ABC transporter involved in vitamin B12 uptake, BtuC"/>
    <property type="match status" value="1"/>
</dbReference>
<comment type="subcellular location">
    <subcellularLocation>
        <location evidence="1">Cell membrane</location>
        <topology evidence="1">Multi-pass membrane protein</topology>
    </subcellularLocation>
</comment>
<keyword evidence="3" id="KW-0813">Transport</keyword>
<name>A0A2X2KJ01_STAAU</name>
<evidence type="ECO:0000313" key="9">
    <source>
        <dbReference type="EMBL" id="SQA00225.1"/>
    </source>
</evidence>
<dbReference type="Gene3D" id="1.10.3470.10">
    <property type="entry name" value="ABC transporter involved in vitamin B12 uptake, BtuC"/>
    <property type="match status" value="1"/>
</dbReference>
<keyword evidence="4" id="KW-1003">Cell membrane</keyword>
<evidence type="ECO:0000256" key="2">
    <source>
        <dbReference type="ARBA" id="ARBA00007935"/>
    </source>
</evidence>
<accession>A0A2X2KJ01</accession>
<evidence type="ECO:0000256" key="3">
    <source>
        <dbReference type="ARBA" id="ARBA00022448"/>
    </source>
</evidence>
<feature type="transmembrane region" description="Helical" evidence="8">
    <location>
        <begin position="6"/>
        <end position="23"/>
    </location>
</feature>
<evidence type="ECO:0000256" key="4">
    <source>
        <dbReference type="ARBA" id="ARBA00022475"/>
    </source>
</evidence>
<feature type="transmembrane region" description="Helical" evidence="8">
    <location>
        <begin position="35"/>
        <end position="55"/>
    </location>
</feature>
<evidence type="ECO:0000256" key="5">
    <source>
        <dbReference type="ARBA" id="ARBA00022692"/>
    </source>
</evidence>
<evidence type="ECO:0000256" key="8">
    <source>
        <dbReference type="SAM" id="Phobius"/>
    </source>
</evidence>
<dbReference type="GO" id="GO:0022857">
    <property type="term" value="F:transmembrane transporter activity"/>
    <property type="evidence" value="ECO:0007669"/>
    <property type="project" value="InterPro"/>
</dbReference>
<feature type="transmembrane region" description="Helical" evidence="8">
    <location>
        <begin position="61"/>
        <end position="84"/>
    </location>
</feature>
<protein>
    <submittedName>
        <fullName evidence="9">Iron compound ABC uptake transporter permease protein</fullName>
    </submittedName>
</protein>
<proteinExistence type="inferred from homology"/>
<sequence length="91" mass="10333">MLLIAVTFLISMLYLFVGIDFDIFEYQFSSRLRKFILIILVGAAIATSVVIFQAITNNRLLTPSIMGLDAVYLFIKVLPVFFIWNSIGMGY</sequence>
<evidence type="ECO:0000256" key="7">
    <source>
        <dbReference type="ARBA" id="ARBA00023136"/>
    </source>
</evidence>
<keyword evidence="6 8" id="KW-1133">Transmembrane helix</keyword>
<evidence type="ECO:0000313" key="10">
    <source>
        <dbReference type="Proteomes" id="UP000249913"/>
    </source>
</evidence>
<gene>
    <name evidence="9" type="ORF">NCTC7878_03384</name>
</gene>
<keyword evidence="5 8" id="KW-0812">Transmembrane</keyword>
<dbReference type="Proteomes" id="UP000249913">
    <property type="component" value="Unassembled WGS sequence"/>
</dbReference>
<dbReference type="EMBL" id="UAUX01000016">
    <property type="protein sequence ID" value="SQA00225.1"/>
    <property type="molecule type" value="Genomic_DNA"/>
</dbReference>
<dbReference type="AlphaFoldDB" id="A0A2X2KJ01"/>
<comment type="similarity">
    <text evidence="2">Belongs to the binding-protein-dependent transport system permease family. FecCD subfamily.</text>
</comment>